<dbReference type="EMBL" id="FUXI01000003">
    <property type="protein sequence ID" value="SJZ46064.1"/>
    <property type="molecule type" value="Genomic_DNA"/>
</dbReference>
<dbReference type="RefSeq" id="WP_078806362.1">
    <property type="nucleotide sequence ID" value="NZ_FUXI01000003.1"/>
</dbReference>
<dbReference type="AlphaFoldDB" id="A0A1T4KUE3"/>
<proteinExistence type="predicted"/>
<gene>
    <name evidence="1" type="ORF">SAMN02745116_00399</name>
</gene>
<keyword evidence="2" id="KW-1185">Reference proteome</keyword>
<name>A0A1T4KUE3_9ENTE</name>
<accession>A0A1T4KUE3</accession>
<evidence type="ECO:0000313" key="2">
    <source>
        <dbReference type="Proteomes" id="UP000190328"/>
    </source>
</evidence>
<reference evidence="2" key="1">
    <citation type="submission" date="2017-02" db="EMBL/GenBank/DDBJ databases">
        <authorList>
            <person name="Varghese N."/>
            <person name="Submissions S."/>
        </authorList>
    </citation>
    <scope>NUCLEOTIDE SEQUENCE [LARGE SCALE GENOMIC DNA]</scope>
    <source>
        <strain evidence="2">ATCC BAA-1030</strain>
    </source>
</reference>
<dbReference type="OrthoDB" id="3238747at2"/>
<organism evidence="1 2">
    <name type="scientific">Pilibacter termitis</name>
    <dbReference type="NCBI Taxonomy" id="263852"/>
    <lineage>
        <taxon>Bacteria</taxon>
        <taxon>Bacillati</taxon>
        <taxon>Bacillota</taxon>
        <taxon>Bacilli</taxon>
        <taxon>Lactobacillales</taxon>
        <taxon>Enterococcaceae</taxon>
        <taxon>Pilibacter</taxon>
    </lineage>
</organism>
<protein>
    <submittedName>
        <fullName evidence="1">Uncharacterized protein</fullName>
    </submittedName>
</protein>
<sequence length="250" mass="28741">MEIKLNGVIAKNSVKIELENQTVIQFSKDLPKEKRSVILLLKENSPVFIGENPENIEFDKAVSILPNWELEPCYLVKILCDIAKENGIVLEEDDTKIPKNQQRKVSEKAKQVCMVLEVFGVKLEKEKKKPAKAQHRWSKEVSQIEFFIDTFDSRAVVLWQKRNEMLIRKGAKMREIPPLNKDGSVGFGVKMAEKIRFDNQEKFSNLTTNEDIVLKSVNEVGLFLYFGGTNGWLELKDKDGKTIDEWTVVK</sequence>
<evidence type="ECO:0000313" key="1">
    <source>
        <dbReference type="EMBL" id="SJZ46064.1"/>
    </source>
</evidence>
<dbReference type="STRING" id="263852.SAMN02745116_00399"/>
<dbReference type="Proteomes" id="UP000190328">
    <property type="component" value="Unassembled WGS sequence"/>
</dbReference>